<dbReference type="Proteomes" id="UP000292423">
    <property type="component" value="Unassembled WGS sequence"/>
</dbReference>
<dbReference type="AlphaFoldDB" id="A0A4Q7YND8"/>
<accession>A0A4Q7YND8</accession>
<comment type="caution">
    <text evidence="1">The sequence shown here is derived from an EMBL/GenBank/DDBJ whole genome shotgun (WGS) entry which is preliminary data.</text>
</comment>
<proteinExistence type="predicted"/>
<gene>
    <name evidence="1" type="ORF">EV700_2261</name>
</gene>
<reference evidence="1 2" key="1">
    <citation type="submission" date="2019-02" db="EMBL/GenBank/DDBJ databases">
        <title>Genomic Encyclopedia of Type Strains, Phase IV (KMG-IV): sequencing the most valuable type-strain genomes for metagenomic binning, comparative biology and taxonomic classification.</title>
        <authorList>
            <person name="Goeker M."/>
        </authorList>
    </citation>
    <scope>NUCLEOTIDE SEQUENCE [LARGE SCALE GENOMIC DNA]</scope>
    <source>
        <strain evidence="1 2">DSM 105135</strain>
    </source>
</reference>
<sequence>MNASPTAFRLKVLALSALLAALTGGLLYLGADPETRTADTPAGIPATSVPAVRPIAAPAEAAVEGELLLGNPVVTMNVEKGVLEAQLALTVRLPGQAAVAGTVSVSGEPRLQEGTTRFFLNNPAIGQQTLPGLPEAEAARVNRALTRAVADYFRERAVFAPQEAAALNLTPLRVKLARNA</sequence>
<evidence type="ECO:0000313" key="2">
    <source>
        <dbReference type="Proteomes" id="UP000292423"/>
    </source>
</evidence>
<keyword evidence="2" id="KW-1185">Reference proteome</keyword>
<name>A0A4Q7YND8_9GAMM</name>
<evidence type="ECO:0000313" key="1">
    <source>
        <dbReference type="EMBL" id="RZU38331.1"/>
    </source>
</evidence>
<dbReference type="EMBL" id="SHKX01000013">
    <property type="protein sequence ID" value="RZU38331.1"/>
    <property type="molecule type" value="Genomic_DNA"/>
</dbReference>
<dbReference type="RefSeq" id="WP_130413810.1">
    <property type="nucleotide sequence ID" value="NZ_SHKX01000013.1"/>
</dbReference>
<organism evidence="1 2">
    <name type="scientific">Fluviicoccus keumensis</name>
    <dbReference type="NCBI Taxonomy" id="1435465"/>
    <lineage>
        <taxon>Bacteria</taxon>
        <taxon>Pseudomonadati</taxon>
        <taxon>Pseudomonadota</taxon>
        <taxon>Gammaproteobacteria</taxon>
        <taxon>Moraxellales</taxon>
        <taxon>Moraxellaceae</taxon>
        <taxon>Fluviicoccus</taxon>
    </lineage>
</organism>
<dbReference type="Gene3D" id="3.15.10.40">
    <property type="entry name" value="Uncharacterised protein PF07273, DUF1439"/>
    <property type="match status" value="1"/>
</dbReference>
<protein>
    <submittedName>
        <fullName evidence="1">Uncharacterized protein</fullName>
    </submittedName>
</protein>